<feature type="transmembrane region" description="Helical" evidence="2">
    <location>
        <begin position="63"/>
        <end position="80"/>
    </location>
</feature>
<evidence type="ECO:0000256" key="2">
    <source>
        <dbReference type="SAM" id="Phobius"/>
    </source>
</evidence>
<proteinExistence type="predicted"/>
<dbReference type="RefSeq" id="WP_091449582.1">
    <property type="nucleotide sequence ID" value="NZ_FMZZ01000003.1"/>
</dbReference>
<evidence type="ECO:0000256" key="1">
    <source>
        <dbReference type="SAM" id="MobiDB-lite"/>
    </source>
</evidence>
<keyword evidence="2" id="KW-0812">Transmembrane</keyword>
<keyword evidence="2" id="KW-1133">Transmembrane helix</keyword>
<feature type="compositionally biased region" description="Basic and acidic residues" evidence="1">
    <location>
        <begin position="1"/>
        <end position="10"/>
    </location>
</feature>
<gene>
    <name evidence="3" type="ORF">SAMN05216174_103322</name>
</gene>
<sequence>MASTELEKRKATAPGAVNPQDEPSAEWGWHGSFPKGTLIAGVLVGLAMFAMLIGNHTGATEDLWLIGVGAGLLLGVGWKIHKNRTAWRK</sequence>
<dbReference type="InterPro" id="IPR024341">
    <property type="entry name" value="DUF2631"/>
</dbReference>
<evidence type="ECO:0000313" key="4">
    <source>
        <dbReference type="Proteomes" id="UP000199501"/>
    </source>
</evidence>
<dbReference type="Pfam" id="PF10939">
    <property type="entry name" value="DUF2631"/>
    <property type="match status" value="1"/>
</dbReference>
<feature type="transmembrane region" description="Helical" evidence="2">
    <location>
        <begin position="38"/>
        <end position="57"/>
    </location>
</feature>
<dbReference type="STRING" id="1271860.SAMN05216174_103322"/>
<reference evidence="4" key="1">
    <citation type="submission" date="2016-10" db="EMBL/GenBank/DDBJ databases">
        <authorList>
            <person name="Varghese N."/>
            <person name="Submissions S."/>
        </authorList>
    </citation>
    <scope>NUCLEOTIDE SEQUENCE [LARGE SCALE GENOMIC DNA]</scope>
    <source>
        <strain evidence="4">IBRC-M 10403</strain>
    </source>
</reference>
<dbReference type="Proteomes" id="UP000199501">
    <property type="component" value="Unassembled WGS sequence"/>
</dbReference>
<keyword evidence="2" id="KW-0472">Membrane</keyword>
<organism evidence="3 4">
    <name type="scientific">Actinokineospora iranica</name>
    <dbReference type="NCBI Taxonomy" id="1271860"/>
    <lineage>
        <taxon>Bacteria</taxon>
        <taxon>Bacillati</taxon>
        <taxon>Actinomycetota</taxon>
        <taxon>Actinomycetes</taxon>
        <taxon>Pseudonocardiales</taxon>
        <taxon>Pseudonocardiaceae</taxon>
        <taxon>Actinokineospora</taxon>
    </lineage>
</organism>
<dbReference type="OrthoDB" id="3401220at2"/>
<keyword evidence="4" id="KW-1185">Reference proteome</keyword>
<protein>
    <recommendedName>
        <fullName evidence="5">DUF2631 domain-containing protein</fullName>
    </recommendedName>
</protein>
<accession>A0A1G6NEC7</accession>
<name>A0A1G6NEC7_9PSEU</name>
<evidence type="ECO:0008006" key="5">
    <source>
        <dbReference type="Google" id="ProtNLM"/>
    </source>
</evidence>
<dbReference type="EMBL" id="FMZZ01000003">
    <property type="protein sequence ID" value="SDC66172.1"/>
    <property type="molecule type" value="Genomic_DNA"/>
</dbReference>
<feature type="region of interest" description="Disordered" evidence="1">
    <location>
        <begin position="1"/>
        <end position="28"/>
    </location>
</feature>
<dbReference type="AlphaFoldDB" id="A0A1G6NEC7"/>
<evidence type="ECO:0000313" key="3">
    <source>
        <dbReference type="EMBL" id="SDC66172.1"/>
    </source>
</evidence>